<dbReference type="Gene3D" id="2.120.10.30">
    <property type="entry name" value="TolB, C-terminal domain"/>
    <property type="match status" value="2"/>
</dbReference>
<dbReference type="GO" id="GO:0043161">
    <property type="term" value="P:proteasome-mediated ubiquitin-dependent protein catabolic process"/>
    <property type="evidence" value="ECO:0007669"/>
    <property type="project" value="TreeGrafter"/>
</dbReference>
<organism evidence="1">
    <name type="scientific">Magallana gigas</name>
    <name type="common">Pacific oyster</name>
    <name type="synonym">Crassostrea gigas</name>
    <dbReference type="NCBI Taxonomy" id="29159"/>
    <lineage>
        <taxon>Eukaryota</taxon>
        <taxon>Metazoa</taxon>
        <taxon>Spiralia</taxon>
        <taxon>Lophotrochozoa</taxon>
        <taxon>Mollusca</taxon>
        <taxon>Bivalvia</taxon>
        <taxon>Autobranchia</taxon>
        <taxon>Pteriomorphia</taxon>
        <taxon>Ostreida</taxon>
        <taxon>Ostreoidea</taxon>
        <taxon>Ostreidae</taxon>
        <taxon>Magallana</taxon>
    </lineage>
</organism>
<name>K1QXL0_MAGGI</name>
<dbReference type="Gene3D" id="3.10.100.10">
    <property type="entry name" value="Mannose-Binding Protein A, subunit A"/>
    <property type="match status" value="1"/>
</dbReference>
<dbReference type="SUPFAM" id="SSF101898">
    <property type="entry name" value="NHL repeat"/>
    <property type="match status" value="1"/>
</dbReference>
<sequence length="610" mass="69355">MDGFTVGRHATPLLQTPQPHGQKQRNIVSGNFWIGLSDILVDGEWLWMSTQTIATYTNWVPGEPNNYQSIAEDCAAMRTSHRFHWNDFACSTKLHFICEKECLKQKMEINRHIVSLQRYIRRYEQRVIRPLQFLSSKKTSFLQIHLKLHTNQVSMTDSFNKEDVAESLGAIKITERGNRRIGNDSLMKMLYCAELKQSFTLTGVGYCYHISRVNFDQVWISDGKNLILTNTSGALLHRVEDSRSGLFSERGFHTVNSENELIYIDRNDNINKLSNDMKTTTTFIVTTDSAWVPLCVYWSPSTGDVLVGMFNKSIGKVTRYNQSGQLTQTIQNDNTVQVLYRGPNFITENNNGDLVVSDFDCFNMTGAVVVTERGGRHRFSYTGPPTGGGLEPRGISTDALSHILVCDYKNNTVHIINKNGQFLSHLLREPQEMGILYSLSFDINTYRLWVGLIYNNKVYVYRYITRQYALKESNNGDIVVSDNSSIFWSGAEVVTERGGRHRFSYTGHPSKSGLRPHGICTDALSHILVCDCKTKTVQMIDRDGQFLSHLLTDSKEMGGLYGLSFDVNTHCLWVGYCNKVCGYRYIDRQDALTDKHIYSPDDDALSSQQP</sequence>
<gene>
    <name evidence="1" type="ORF">CGI_10006367</name>
</gene>
<dbReference type="SUPFAM" id="SSF56436">
    <property type="entry name" value="C-type lectin-like"/>
    <property type="match status" value="1"/>
</dbReference>
<dbReference type="InterPro" id="IPR050952">
    <property type="entry name" value="TRIM-NHL_E3_ligases"/>
</dbReference>
<dbReference type="SUPFAM" id="SSF63825">
    <property type="entry name" value="YWTD domain"/>
    <property type="match status" value="1"/>
</dbReference>
<accession>K1QXL0</accession>
<dbReference type="InParanoid" id="K1QXL0"/>
<dbReference type="InterPro" id="IPR018378">
    <property type="entry name" value="C-type_lectin_CS"/>
</dbReference>
<dbReference type="GO" id="GO:0061630">
    <property type="term" value="F:ubiquitin protein ligase activity"/>
    <property type="evidence" value="ECO:0007669"/>
    <property type="project" value="TreeGrafter"/>
</dbReference>
<dbReference type="InterPro" id="IPR011042">
    <property type="entry name" value="6-blade_b-propeller_TolB-like"/>
</dbReference>
<dbReference type="PROSITE" id="PS00615">
    <property type="entry name" value="C_TYPE_LECTIN_1"/>
    <property type="match status" value="1"/>
</dbReference>
<dbReference type="Pfam" id="PF00059">
    <property type="entry name" value="Lectin_C"/>
    <property type="match status" value="1"/>
</dbReference>
<dbReference type="EMBL" id="JH818061">
    <property type="protein sequence ID" value="EKC26296.1"/>
    <property type="molecule type" value="Genomic_DNA"/>
</dbReference>
<dbReference type="HOGENOM" id="CLU_497192_0_0_1"/>
<evidence type="ECO:0000313" key="1">
    <source>
        <dbReference type="EMBL" id="EKC26296.1"/>
    </source>
</evidence>
<dbReference type="GO" id="GO:0000209">
    <property type="term" value="P:protein polyubiquitination"/>
    <property type="evidence" value="ECO:0007669"/>
    <property type="project" value="TreeGrafter"/>
</dbReference>
<dbReference type="InterPro" id="IPR016186">
    <property type="entry name" value="C-type_lectin-like/link_sf"/>
</dbReference>
<dbReference type="InterPro" id="IPR016187">
    <property type="entry name" value="CTDL_fold"/>
</dbReference>
<proteinExistence type="predicted"/>
<dbReference type="InterPro" id="IPR001304">
    <property type="entry name" value="C-type_lectin-like"/>
</dbReference>
<dbReference type="PANTHER" id="PTHR24104">
    <property type="entry name" value="E3 UBIQUITIN-PROTEIN LIGASE NHLRC1-RELATED"/>
    <property type="match status" value="1"/>
</dbReference>
<dbReference type="PANTHER" id="PTHR24104:SF50">
    <property type="entry name" value="SMP-30_GLUCONOLACTONASE_LRE-LIKE REGION DOMAIN-CONTAINING PROTEIN"/>
    <property type="match status" value="1"/>
</dbReference>
<protein>
    <submittedName>
        <fullName evidence="1">Perlucin</fullName>
    </submittedName>
</protein>
<reference evidence="1" key="1">
    <citation type="journal article" date="2012" name="Nature">
        <title>The oyster genome reveals stress adaptation and complexity of shell formation.</title>
        <authorList>
            <person name="Zhang G."/>
            <person name="Fang X."/>
            <person name="Guo X."/>
            <person name="Li L."/>
            <person name="Luo R."/>
            <person name="Xu F."/>
            <person name="Yang P."/>
            <person name="Zhang L."/>
            <person name="Wang X."/>
            <person name="Qi H."/>
            <person name="Xiong Z."/>
            <person name="Que H."/>
            <person name="Xie Y."/>
            <person name="Holland P.W."/>
            <person name="Paps J."/>
            <person name="Zhu Y."/>
            <person name="Wu F."/>
            <person name="Chen Y."/>
            <person name="Wang J."/>
            <person name="Peng C."/>
            <person name="Meng J."/>
            <person name="Yang L."/>
            <person name="Liu J."/>
            <person name="Wen B."/>
            <person name="Zhang N."/>
            <person name="Huang Z."/>
            <person name="Zhu Q."/>
            <person name="Feng Y."/>
            <person name="Mount A."/>
            <person name="Hedgecock D."/>
            <person name="Xu Z."/>
            <person name="Liu Y."/>
            <person name="Domazet-Loso T."/>
            <person name="Du Y."/>
            <person name="Sun X."/>
            <person name="Zhang S."/>
            <person name="Liu B."/>
            <person name="Cheng P."/>
            <person name="Jiang X."/>
            <person name="Li J."/>
            <person name="Fan D."/>
            <person name="Wang W."/>
            <person name="Fu W."/>
            <person name="Wang T."/>
            <person name="Wang B."/>
            <person name="Zhang J."/>
            <person name="Peng Z."/>
            <person name="Li Y."/>
            <person name="Li N."/>
            <person name="Wang J."/>
            <person name="Chen M."/>
            <person name="He Y."/>
            <person name="Tan F."/>
            <person name="Song X."/>
            <person name="Zheng Q."/>
            <person name="Huang R."/>
            <person name="Yang H."/>
            <person name="Du X."/>
            <person name="Chen L."/>
            <person name="Yang M."/>
            <person name="Gaffney P.M."/>
            <person name="Wang S."/>
            <person name="Luo L."/>
            <person name="She Z."/>
            <person name="Ming Y."/>
            <person name="Huang W."/>
            <person name="Zhang S."/>
            <person name="Huang B."/>
            <person name="Zhang Y."/>
            <person name="Qu T."/>
            <person name="Ni P."/>
            <person name="Miao G."/>
            <person name="Wang J."/>
            <person name="Wang Q."/>
            <person name="Steinberg C.E."/>
            <person name="Wang H."/>
            <person name="Li N."/>
            <person name="Qian L."/>
            <person name="Zhang G."/>
            <person name="Li Y."/>
            <person name="Yang H."/>
            <person name="Liu X."/>
            <person name="Wang J."/>
            <person name="Yin Y."/>
            <person name="Wang J."/>
        </authorList>
    </citation>
    <scope>NUCLEOTIDE SEQUENCE [LARGE SCALE GENOMIC DNA]</scope>
    <source>
        <strain evidence="1">05x7-T-G4-1.051#20</strain>
    </source>
</reference>
<dbReference type="AlphaFoldDB" id="K1QXL0"/>
<dbReference type="PROSITE" id="PS50041">
    <property type="entry name" value="C_TYPE_LECTIN_2"/>
    <property type="match status" value="1"/>
</dbReference>